<keyword evidence="2" id="KW-0812">Transmembrane</keyword>
<name>A0A5N3VY99_MUNRE</name>
<accession>A0A5N3VY99</accession>
<feature type="region of interest" description="Disordered" evidence="1">
    <location>
        <begin position="73"/>
        <end position="107"/>
    </location>
</feature>
<proteinExistence type="predicted"/>
<evidence type="ECO:0000256" key="1">
    <source>
        <dbReference type="SAM" id="MobiDB-lite"/>
    </source>
</evidence>
<comment type="caution">
    <text evidence="3">The sequence shown here is derived from an EMBL/GenBank/DDBJ whole genome shotgun (WGS) entry which is preliminary data.</text>
</comment>
<organism evidence="3 4">
    <name type="scientific">Muntiacus reevesi</name>
    <name type="common">Reeves' muntjac</name>
    <name type="synonym">Cervus reevesi</name>
    <dbReference type="NCBI Taxonomy" id="9886"/>
    <lineage>
        <taxon>Eukaryota</taxon>
        <taxon>Metazoa</taxon>
        <taxon>Chordata</taxon>
        <taxon>Craniata</taxon>
        <taxon>Vertebrata</taxon>
        <taxon>Euteleostomi</taxon>
        <taxon>Mammalia</taxon>
        <taxon>Eutheria</taxon>
        <taxon>Laurasiatheria</taxon>
        <taxon>Artiodactyla</taxon>
        <taxon>Ruminantia</taxon>
        <taxon>Pecora</taxon>
        <taxon>Cervidae</taxon>
        <taxon>Muntiacinae</taxon>
        <taxon>Muntiacus</taxon>
    </lineage>
</organism>
<gene>
    <name evidence="3" type="ORF">FD755_023284</name>
</gene>
<dbReference type="Proteomes" id="UP000326062">
    <property type="component" value="Unassembled WGS sequence"/>
</dbReference>
<evidence type="ECO:0000313" key="3">
    <source>
        <dbReference type="EMBL" id="KAB0354023.1"/>
    </source>
</evidence>
<dbReference type="EMBL" id="VCEB01000078">
    <property type="protein sequence ID" value="KAB0354023.1"/>
    <property type="molecule type" value="Genomic_DNA"/>
</dbReference>
<keyword evidence="4" id="KW-1185">Reference proteome</keyword>
<feature type="compositionally biased region" description="Acidic residues" evidence="1">
    <location>
        <begin position="73"/>
        <end position="82"/>
    </location>
</feature>
<dbReference type="AlphaFoldDB" id="A0A5N3VY99"/>
<keyword evidence="2" id="KW-0472">Membrane</keyword>
<feature type="non-terminal residue" evidence="3">
    <location>
        <position position="1"/>
    </location>
</feature>
<evidence type="ECO:0000256" key="2">
    <source>
        <dbReference type="SAM" id="Phobius"/>
    </source>
</evidence>
<evidence type="ECO:0000313" key="4">
    <source>
        <dbReference type="Proteomes" id="UP000326062"/>
    </source>
</evidence>
<keyword evidence="2" id="KW-1133">Transmembrane helix</keyword>
<sequence>QGRYSESWDLFWTRTTSNPLPGAFSLPWVLCLILGALLFLVLVILVTQLLRWRAERRALPSYEDSLPEAVYEDLDHVDDEDNNDHRSAPGNRGGPAATECWGREFPS</sequence>
<protein>
    <submittedName>
        <fullName evidence="3">Uncharacterized protein</fullName>
    </submittedName>
</protein>
<feature type="transmembrane region" description="Helical" evidence="2">
    <location>
        <begin position="26"/>
        <end position="50"/>
    </location>
</feature>
<reference evidence="3 4" key="1">
    <citation type="submission" date="2019-06" db="EMBL/GenBank/DDBJ databases">
        <title>Discovery of a novel chromosome fission-fusion reversal in muntjac.</title>
        <authorList>
            <person name="Mudd A.B."/>
            <person name="Bredeson J.V."/>
            <person name="Baum R."/>
            <person name="Hockemeyer D."/>
            <person name="Rokhsar D.S."/>
        </authorList>
    </citation>
    <scope>NUCLEOTIDE SEQUENCE [LARGE SCALE GENOMIC DNA]</scope>
    <source>
        <strain evidence="3">UCam_UCB_Mr</strain>
        <tissue evidence="3">Fibroblast cell line</tissue>
    </source>
</reference>